<dbReference type="KEGG" id="lll:129792132"/>
<feature type="compositionally biased region" description="Basic and acidic residues" evidence="9">
    <location>
        <begin position="36"/>
        <end position="57"/>
    </location>
</feature>
<evidence type="ECO:0000256" key="5">
    <source>
        <dbReference type="ARBA" id="ARBA00022490"/>
    </source>
</evidence>
<dbReference type="GeneID" id="129792132"/>
<dbReference type="InterPro" id="IPR007033">
    <property type="entry name" value="GORAB"/>
</dbReference>
<evidence type="ECO:0000313" key="11">
    <source>
        <dbReference type="EnsemblMetazoa" id="LLOJ001983-PA"/>
    </source>
</evidence>
<evidence type="ECO:0000256" key="2">
    <source>
        <dbReference type="ARBA" id="ARBA00004555"/>
    </source>
</evidence>
<evidence type="ECO:0000256" key="9">
    <source>
        <dbReference type="SAM" id="MobiDB-lite"/>
    </source>
</evidence>
<dbReference type="Proteomes" id="UP000092461">
    <property type="component" value="Unassembled WGS sequence"/>
</dbReference>
<proteinExistence type="inferred from homology"/>
<keyword evidence="7 8" id="KW-0175">Coiled coil</keyword>
<dbReference type="OrthoDB" id="9909311at2759"/>
<dbReference type="GO" id="GO:0005794">
    <property type="term" value="C:Golgi apparatus"/>
    <property type="evidence" value="ECO:0007669"/>
    <property type="project" value="UniProtKB-SubCell"/>
</dbReference>
<reference evidence="12" key="1">
    <citation type="submission" date="2012-05" db="EMBL/GenBank/DDBJ databases">
        <title>Whole Genome Assembly of Lutzomyia longipalpis.</title>
        <authorList>
            <person name="Richards S."/>
            <person name="Qu C."/>
            <person name="Dillon R."/>
            <person name="Worley K."/>
            <person name="Scherer S."/>
            <person name="Batterton M."/>
            <person name="Taylor A."/>
            <person name="Hawes A."/>
            <person name="Hernandez B."/>
            <person name="Kovar C."/>
            <person name="Mandapat C."/>
            <person name="Pham C."/>
            <person name="Qu C."/>
            <person name="Jing C."/>
            <person name="Bess C."/>
            <person name="Bandaranaike D."/>
            <person name="Ngo D."/>
            <person name="Ongeri F."/>
            <person name="Arias F."/>
            <person name="Lara F."/>
            <person name="Weissenberger G."/>
            <person name="Kamau G."/>
            <person name="Han H."/>
            <person name="Shen H."/>
            <person name="Dinh H."/>
            <person name="Khalil I."/>
            <person name="Jones J."/>
            <person name="Shafer J."/>
            <person name="Jayaseelan J."/>
            <person name="Quiroz J."/>
            <person name="Blankenburg K."/>
            <person name="Nguyen L."/>
            <person name="Jackson L."/>
            <person name="Francisco L."/>
            <person name="Tang L.-Y."/>
            <person name="Pu L.-L."/>
            <person name="Perales L."/>
            <person name="Lorensuhewa L."/>
            <person name="Munidasa M."/>
            <person name="Coyle M."/>
            <person name="Taylor M."/>
            <person name="Puazo M."/>
            <person name="Firestine M."/>
            <person name="Scheel M."/>
            <person name="Javaid M."/>
            <person name="Wang M."/>
            <person name="Li M."/>
            <person name="Tabassum N."/>
            <person name="Saada N."/>
            <person name="Osuji N."/>
            <person name="Aqrawi P."/>
            <person name="Fu Q."/>
            <person name="Thornton R."/>
            <person name="Raj R."/>
            <person name="Goodspeed R."/>
            <person name="Mata R."/>
            <person name="Najjar R."/>
            <person name="Gubbala S."/>
            <person name="Lee S."/>
            <person name="Denson S."/>
            <person name="Patil S."/>
            <person name="Macmil S."/>
            <person name="Qi S."/>
            <person name="Matskevitch T."/>
            <person name="Palculict T."/>
            <person name="Mathew T."/>
            <person name="Vee V."/>
            <person name="Velamala V."/>
            <person name="Korchina V."/>
            <person name="Cai W."/>
            <person name="Liu W."/>
            <person name="Dai W."/>
            <person name="Zou X."/>
            <person name="Zhu Y."/>
            <person name="Zhang Y."/>
            <person name="Wu Y.-Q."/>
            <person name="Xin Y."/>
            <person name="Nazarath L."/>
            <person name="Kovar C."/>
            <person name="Han Y."/>
            <person name="Muzny D."/>
            <person name="Gibbs R."/>
        </authorList>
    </citation>
    <scope>NUCLEOTIDE SEQUENCE [LARGE SCALE GENOMIC DNA]</scope>
    <source>
        <strain evidence="12">Jacobina</strain>
    </source>
</reference>
<keyword evidence="12" id="KW-1185">Reference proteome</keyword>
<dbReference type="EMBL" id="GITU01007595">
    <property type="protein sequence ID" value="MBC1176298.1"/>
    <property type="molecule type" value="Transcribed_RNA"/>
</dbReference>
<evidence type="ECO:0000256" key="4">
    <source>
        <dbReference type="ARBA" id="ARBA00014130"/>
    </source>
</evidence>
<feature type="compositionally biased region" description="Polar residues" evidence="9">
    <location>
        <begin position="7"/>
        <end position="20"/>
    </location>
</feature>
<dbReference type="EMBL" id="AJWK01006604">
    <property type="status" value="NOT_ANNOTATED_CDS"/>
    <property type="molecule type" value="Genomic_DNA"/>
</dbReference>
<reference evidence="10" key="2">
    <citation type="journal article" date="2020" name="BMC">
        <title>Leishmania infection induces a limited differential gene expression in the sand fly midgut.</title>
        <authorList>
            <person name="Coutinho-Abreu I.V."/>
            <person name="Serafim T.D."/>
            <person name="Meneses C."/>
            <person name="Kamhawi S."/>
            <person name="Oliveira F."/>
            <person name="Valenzuela J.G."/>
        </authorList>
    </citation>
    <scope>NUCLEOTIDE SEQUENCE</scope>
    <source>
        <strain evidence="10">Jacobina</strain>
        <tissue evidence="10">Midgut</tissue>
    </source>
</reference>
<feature type="coiled-coil region" evidence="8">
    <location>
        <begin position="109"/>
        <end position="193"/>
    </location>
</feature>
<dbReference type="AlphaFoldDB" id="A0A1B0CCB5"/>
<dbReference type="PANTHER" id="PTHR21470:SF2">
    <property type="entry name" value="RAB6-INTERACTING GOLGIN"/>
    <property type="match status" value="1"/>
</dbReference>
<evidence type="ECO:0000313" key="12">
    <source>
        <dbReference type="Proteomes" id="UP000092461"/>
    </source>
</evidence>
<name>A0A1B0CCB5_LUTLO</name>
<accession>A0A1B0CCB5</accession>
<evidence type="ECO:0000256" key="6">
    <source>
        <dbReference type="ARBA" id="ARBA00023034"/>
    </source>
</evidence>
<dbReference type="RefSeq" id="XP_055686889.1">
    <property type="nucleotide sequence ID" value="XM_055830914.1"/>
</dbReference>
<organism evidence="11 12">
    <name type="scientific">Lutzomyia longipalpis</name>
    <name type="common">Sand fly</name>
    <dbReference type="NCBI Taxonomy" id="7200"/>
    <lineage>
        <taxon>Eukaryota</taxon>
        <taxon>Metazoa</taxon>
        <taxon>Ecdysozoa</taxon>
        <taxon>Arthropoda</taxon>
        <taxon>Hexapoda</taxon>
        <taxon>Insecta</taxon>
        <taxon>Pterygota</taxon>
        <taxon>Neoptera</taxon>
        <taxon>Endopterygota</taxon>
        <taxon>Diptera</taxon>
        <taxon>Nematocera</taxon>
        <taxon>Psychodoidea</taxon>
        <taxon>Psychodidae</taxon>
        <taxon>Lutzomyia</taxon>
        <taxon>Lutzomyia</taxon>
    </lineage>
</organism>
<reference evidence="11" key="3">
    <citation type="submission" date="2020-05" db="UniProtKB">
        <authorList>
            <consortium name="EnsemblMetazoa"/>
        </authorList>
    </citation>
    <scope>IDENTIFICATION</scope>
    <source>
        <strain evidence="11">Jacobina</strain>
    </source>
</reference>
<dbReference type="VEuPathDB" id="VectorBase:LLOJ001983"/>
<evidence type="ECO:0000256" key="7">
    <source>
        <dbReference type="ARBA" id="ARBA00023054"/>
    </source>
</evidence>
<evidence type="ECO:0000313" key="10">
    <source>
        <dbReference type="EMBL" id="MBC1176298.1"/>
    </source>
</evidence>
<comment type="similarity">
    <text evidence="3">Belongs to the GORAB family.</text>
</comment>
<evidence type="ECO:0000256" key="1">
    <source>
        <dbReference type="ARBA" id="ARBA00004496"/>
    </source>
</evidence>
<feature type="region of interest" description="Disordered" evidence="9">
    <location>
        <begin position="74"/>
        <end position="106"/>
    </location>
</feature>
<evidence type="ECO:0000256" key="8">
    <source>
        <dbReference type="SAM" id="Coils"/>
    </source>
</evidence>
<feature type="region of interest" description="Disordered" evidence="9">
    <location>
        <begin position="1"/>
        <end position="62"/>
    </location>
</feature>
<dbReference type="VEuPathDB" id="VectorBase:LLONM1_007556"/>
<dbReference type="GO" id="GO:1905515">
    <property type="term" value="P:non-motile cilium assembly"/>
    <property type="evidence" value="ECO:0007669"/>
    <property type="project" value="TreeGrafter"/>
</dbReference>
<keyword evidence="6" id="KW-0333">Golgi apparatus</keyword>
<dbReference type="EnsemblMetazoa" id="LLOJ001983-RA">
    <property type="protein sequence ID" value="LLOJ001983-PA"/>
    <property type="gene ID" value="LLOJ001983"/>
</dbReference>
<dbReference type="CTD" id="92344"/>
<feature type="compositionally biased region" description="Basic and acidic residues" evidence="9">
    <location>
        <begin position="80"/>
        <end position="98"/>
    </location>
</feature>
<keyword evidence="5" id="KW-0963">Cytoplasm</keyword>
<comment type="subcellular location">
    <subcellularLocation>
        <location evidence="1">Cytoplasm</location>
    </subcellularLocation>
    <subcellularLocation>
        <location evidence="2">Golgi apparatus</location>
    </subcellularLocation>
</comment>
<protein>
    <recommendedName>
        <fullName evidence="4">RAB6-interacting golgin</fullName>
    </recommendedName>
</protein>
<evidence type="ECO:0000256" key="3">
    <source>
        <dbReference type="ARBA" id="ARBA00005599"/>
    </source>
</evidence>
<dbReference type="PANTHER" id="PTHR21470">
    <property type="entry name" value="RAB6-INTERACTING PROTEIN GORAB"/>
    <property type="match status" value="1"/>
</dbReference>
<sequence>MSGKFNGFTQEDISRLTTRAVSRPAERNVHQSRIRKLGEAKQVKSNGHEEVHQKNESDTTLESTIEQIAQNIHFQPLPDTPEKQSSIEEEAPKGDADPAKPSPFRGVSLREFEAQRKLMEEHNKQKQDILTKAIEQHSERTAAETKKLQEVKKELNKLDAELATDIAILRKQIEAATIQYTNTQKQYQQIEAMFLKAKMELYQASEKKELLTEHLCTIIAHKEDRKAKRLTELMEKVGLNLPDNPPS</sequence>